<dbReference type="RefSeq" id="WP_089370998.1">
    <property type="nucleotide sequence ID" value="NZ_BMEP01000001.1"/>
</dbReference>
<dbReference type="AlphaFoldDB" id="A0A238YPK1"/>
<keyword evidence="2" id="KW-1185">Reference proteome</keyword>
<dbReference type="Proteomes" id="UP000198379">
    <property type="component" value="Unassembled WGS sequence"/>
</dbReference>
<sequence>MIQQLKKLVFLVLIITAIACEKDDAIIDSEVTTPTIETPFLEGFSDNFGAEITRSFIGTIIDNNRQPIDGVQVTIGSSTAITDTNGIFIIDDATVNERFAYIKASKIGYIHGSRALVPTLGANKVTIMLLEETVAGTTTSGTSETISLSNGASVSLNGEYIKEDGSPYQGTVDVILHHLDPVDPEVNEQMPGMLYAANANGEERLLQTLGMLAVELRGTNGEDINLADGTTAEIRIPVDASLMDSAPNIIPLWYFDEERGFWVEDGEATLIGNEYVGTVTHFSFWNCDIPAEAISLCITITSQDGGPLSNTYVGITSENYGTRYGITNSLGIVCGLVPHNESLIVSGGLNCSAGDTIFSENIGPFSSDTNIEITPTYSEANEETITGIFTNCDGDLITNGYVEVTHGGNQYVDLVQDGTYEINFIRCSEDEVFTINAVNNDTFQSSGEINYTFTSPITNLTAISSCDEIIQFITYQIDDNPTISYLSITQAFDDPNLFLSGSSQDGAISFAIANITNSESELLTIFLEDANGDSIDPPLGDTLNMTLNVTSVGEYEEYIDANFSGTYTNISDNTTHTLDGAIHVIRYF</sequence>
<dbReference type="PROSITE" id="PS51257">
    <property type="entry name" value="PROKAR_LIPOPROTEIN"/>
    <property type="match status" value="1"/>
</dbReference>
<gene>
    <name evidence="1" type="ORF">SAMN06265376_102231</name>
</gene>
<evidence type="ECO:0008006" key="3">
    <source>
        <dbReference type="Google" id="ProtNLM"/>
    </source>
</evidence>
<protein>
    <recommendedName>
        <fullName evidence="3">Carboxypeptidase regulatory-like domain-containing protein</fullName>
    </recommendedName>
</protein>
<organism evidence="1 2">
    <name type="scientific">Dokdonia pacifica</name>
    <dbReference type="NCBI Taxonomy" id="1627892"/>
    <lineage>
        <taxon>Bacteria</taxon>
        <taxon>Pseudomonadati</taxon>
        <taxon>Bacteroidota</taxon>
        <taxon>Flavobacteriia</taxon>
        <taxon>Flavobacteriales</taxon>
        <taxon>Flavobacteriaceae</taxon>
        <taxon>Dokdonia</taxon>
    </lineage>
</organism>
<proteinExistence type="predicted"/>
<name>A0A238YPK1_9FLAO</name>
<evidence type="ECO:0000313" key="1">
    <source>
        <dbReference type="EMBL" id="SNR72738.1"/>
    </source>
</evidence>
<dbReference type="OrthoDB" id="973965at2"/>
<dbReference type="SUPFAM" id="SSF49464">
    <property type="entry name" value="Carboxypeptidase regulatory domain-like"/>
    <property type="match status" value="1"/>
</dbReference>
<dbReference type="InterPro" id="IPR008969">
    <property type="entry name" value="CarboxyPept-like_regulatory"/>
</dbReference>
<evidence type="ECO:0000313" key="2">
    <source>
        <dbReference type="Proteomes" id="UP000198379"/>
    </source>
</evidence>
<reference evidence="1 2" key="1">
    <citation type="submission" date="2017-06" db="EMBL/GenBank/DDBJ databases">
        <authorList>
            <person name="Kim H.J."/>
            <person name="Triplett B.A."/>
        </authorList>
    </citation>
    <scope>NUCLEOTIDE SEQUENCE [LARGE SCALE GENOMIC DNA]</scope>
    <source>
        <strain evidence="1 2">DSM 25597</strain>
    </source>
</reference>
<dbReference type="EMBL" id="FZNY01000002">
    <property type="protein sequence ID" value="SNR72738.1"/>
    <property type="molecule type" value="Genomic_DNA"/>
</dbReference>
<accession>A0A238YPK1</accession>